<evidence type="ECO:0000313" key="2">
    <source>
        <dbReference type="EMBL" id="KAJ8873675.1"/>
    </source>
</evidence>
<keyword evidence="3" id="KW-1185">Reference proteome</keyword>
<dbReference type="EMBL" id="JARBHB010000010">
    <property type="protein sequence ID" value="KAJ8873675.1"/>
    <property type="molecule type" value="Genomic_DNA"/>
</dbReference>
<evidence type="ECO:0000256" key="1">
    <source>
        <dbReference type="SAM" id="MobiDB-lite"/>
    </source>
</evidence>
<proteinExistence type="predicted"/>
<accession>A0ABQ9GNQ9</accession>
<sequence>MEWAGGKRYITEETRRPAVSSSKIPTCINRDPFFLPHISTLELLPTYSEYYQLPLYQVERGLPLELSLLAFRMWESCRTMSLVGGFCRGSPVSPPLQSCAAPHSPLFTLIGSQDLDVESRPNLFSHSLYQRSVWLVILWPWREYEFEVRWVWYSARNARAGGTGDPRENPPTSGIVRHDGRGKEGGGDFVGNRTLFTLMGVVRLPLLDSRRGGSRMFVCGNRAGRCHSLAGFLGDLSLPSPFHSGMKGRGKRERHTGHECQSVFVGVSERAAAEPIGNLIAARSDQSDIQYLFPETRTADQGMGTLTSKEPTRYCASMEVSTTALRGVWLDTHTTRKQCRMLELPAATGAESRSCRLYVEKKQFCETDAKLRFNDSTGTLIFPLTWREMRTIVLFRVAHFNGRLSYLRTLENSGLHGELQPRSPAIWRHWPARNRNAIHQSAPGNLLITRQPSQ</sequence>
<gene>
    <name evidence="2" type="ORF">PR048_024506</name>
</gene>
<dbReference type="Proteomes" id="UP001159363">
    <property type="component" value="Chromosome 9"/>
</dbReference>
<organism evidence="2 3">
    <name type="scientific">Dryococelus australis</name>
    <dbReference type="NCBI Taxonomy" id="614101"/>
    <lineage>
        <taxon>Eukaryota</taxon>
        <taxon>Metazoa</taxon>
        <taxon>Ecdysozoa</taxon>
        <taxon>Arthropoda</taxon>
        <taxon>Hexapoda</taxon>
        <taxon>Insecta</taxon>
        <taxon>Pterygota</taxon>
        <taxon>Neoptera</taxon>
        <taxon>Polyneoptera</taxon>
        <taxon>Phasmatodea</taxon>
        <taxon>Verophasmatodea</taxon>
        <taxon>Anareolatae</taxon>
        <taxon>Phasmatidae</taxon>
        <taxon>Eurycanthinae</taxon>
        <taxon>Dryococelus</taxon>
    </lineage>
</organism>
<feature type="region of interest" description="Disordered" evidence="1">
    <location>
        <begin position="160"/>
        <end position="188"/>
    </location>
</feature>
<feature type="compositionally biased region" description="Basic and acidic residues" evidence="1">
    <location>
        <begin position="176"/>
        <end position="186"/>
    </location>
</feature>
<name>A0ABQ9GNQ9_9NEOP</name>
<evidence type="ECO:0000313" key="3">
    <source>
        <dbReference type="Proteomes" id="UP001159363"/>
    </source>
</evidence>
<protein>
    <submittedName>
        <fullName evidence="2">Uncharacterized protein</fullName>
    </submittedName>
</protein>
<comment type="caution">
    <text evidence="2">The sequence shown here is derived from an EMBL/GenBank/DDBJ whole genome shotgun (WGS) entry which is preliminary data.</text>
</comment>
<reference evidence="2 3" key="1">
    <citation type="submission" date="2023-02" db="EMBL/GenBank/DDBJ databases">
        <title>LHISI_Scaffold_Assembly.</title>
        <authorList>
            <person name="Stuart O.P."/>
            <person name="Cleave R."/>
            <person name="Magrath M.J.L."/>
            <person name="Mikheyev A.S."/>
        </authorList>
    </citation>
    <scope>NUCLEOTIDE SEQUENCE [LARGE SCALE GENOMIC DNA]</scope>
    <source>
        <strain evidence="2">Daus_M_001</strain>
        <tissue evidence="2">Leg muscle</tissue>
    </source>
</reference>